<evidence type="ECO:0000313" key="4">
    <source>
        <dbReference type="Proteomes" id="UP000183126"/>
    </source>
</evidence>
<gene>
    <name evidence="3" type="ORF">SAMN04490205_0564</name>
</gene>
<name>A0ABY0TZL9_9PSED</name>
<dbReference type="RefSeq" id="WP_231986874.1">
    <property type="nucleotide sequence ID" value="NZ_JYLK01000009.1"/>
</dbReference>
<feature type="region of interest" description="Disordered" evidence="1">
    <location>
        <begin position="601"/>
        <end position="621"/>
    </location>
</feature>
<feature type="compositionally biased region" description="Pro residues" evidence="1">
    <location>
        <begin position="9"/>
        <end position="20"/>
    </location>
</feature>
<dbReference type="Gene3D" id="3.40.50.11550">
    <property type="match status" value="1"/>
</dbReference>
<keyword evidence="4" id="KW-1185">Reference proteome</keyword>
<sequence length="992" mass="108617">MQISHPFYTPLPPSTAPILPPESQDNQTLAIGRAKRAIDSSPSKDQELVQEVKAAPGGGFEEVSVNPDPGKNVGTGEKLPVPIDLGLNINIDPVTKKISDAFKSVDQEASIFLKKTFAQMAEKATTPAEKEKWNIDPDKTFLVTFDYNATGERPYPANILKRISLTQALITNAQDTPKGSGFPLPFFEGGPDVIVKPELTTHAPGTFDFFSRFNPGREKADITHTYQGIYQAPADSTALVYNAANQRSITPTEFKELIWDADYQQPYEHFLDEFWTAHQEKYPALAKASFVKAAMTQHQQGSLPPQGLELAMLAAGLSGNQASWPDIKFEDLLKNPPKDPGIEVGLLKIGNYESTDLIYITDNRVSFDANGNKLPALTLVYEPGSSSPFFHTFNSQAEMKTGLAAQMADPVRRAALATHVALKDRPNGIGRAGADETMAGLGTWPQKRETPGGLLSYDHRAFSGFWDPQTYITTAPSKLPFDEVARRQKSRAYADGDFKITSDRDYRKEKLLSGLEKVAKIALFLTPLALVVPEVALAIDAYYLASGVITAAIGVDNNRHGKANGNEQILNGVLNAVLVATPRAGKFFDGDKGAASEVTGALESAPNSPAPSPPRVSEWPANRLRPSQWHSIGDSIVTDGERRIEGVTPNAMGIYQVKGPHGKDQWLIRLANNDGTHEVFEIDAKFKLRNGYAQVIDPLTEKAVMNVQYTGGKGWEPLSGPGGIKLPWKWGNSQGQPFDPGAYDYPADGTSSTSKAITKIDNQLKKDAESFHKTAKTKPRPALSTIHKNASPAKVIDTIYQKSSGMIIGEDHSQSAGLKILIDHAAVFRKNGVRVLYSEGFEHALQPDLDRFFDSGEFSPALRKNLKLIDLAHSKHGIYTNRELLLTLRKNGIRIKAIDVPSVEKKTTRLKNMNYYASKVIEKDQALDPQQKWIVRVGSDHVFTYEASRPIRGISELTGATGVLVDDAPVNTETSVIQPPNMTDLFIDLKVS</sequence>
<feature type="domain" description="Dermonecrotic toxin N-terminal" evidence="2">
    <location>
        <begin position="133"/>
        <end position="422"/>
    </location>
</feature>
<evidence type="ECO:0000313" key="3">
    <source>
        <dbReference type="EMBL" id="SDR82695.1"/>
    </source>
</evidence>
<protein>
    <recommendedName>
        <fullName evidence="2">Dermonecrotic toxin N-terminal domain-containing protein</fullName>
    </recommendedName>
</protein>
<reference evidence="3 4" key="1">
    <citation type="submission" date="2016-10" db="EMBL/GenBank/DDBJ databases">
        <authorList>
            <person name="Varghese N."/>
            <person name="Submissions S."/>
        </authorList>
    </citation>
    <scope>NUCLEOTIDE SEQUENCE [LARGE SCALE GENOMIC DNA]</scope>
    <source>
        <strain evidence="3 4">BS3111</strain>
    </source>
</reference>
<evidence type="ECO:0000256" key="1">
    <source>
        <dbReference type="SAM" id="MobiDB-lite"/>
    </source>
</evidence>
<dbReference type="CDD" id="cd14729">
    <property type="entry name" value="RtxA-like"/>
    <property type="match status" value="1"/>
</dbReference>
<proteinExistence type="predicted"/>
<accession>A0ABY0TZL9</accession>
<dbReference type="EMBL" id="LT629760">
    <property type="protein sequence ID" value="SDR82695.1"/>
    <property type="molecule type" value="Genomic_DNA"/>
</dbReference>
<feature type="region of interest" description="Disordered" evidence="1">
    <location>
        <begin position="1"/>
        <end position="77"/>
    </location>
</feature>
<dbReference type="SUPFAM" id="SSF159501">
    <property type="entry name" value="EreA/ChaN-like"/>
    <property type="match status" value="1"/>
</dbReference>
<dbReference type="Pfam" id="PF20178">
    <property type="entry name" value="ToxA_N"/>
    <property type="match status" value="1"/>
</dbReference>
<organism evidence="3 4">
    <name type="scientific">Pseudomonas trivialis</name>
    <dbReference type="NCBI Taxonomy" id="200450"/>
    <lineage>
        <taxon>Bacteria</taxon>
        <taxon>Pseudomonadati</taxon>
        <taxon>Pseudomonadota</taxon>
        <taxon>Gammaproteobacteria</taxon>
        <taxon>Pseudomonadales</taxon>
        <taxon>Pseudomonadaceae</taxon>
        <taxon>Pseudomonas</taxon>
    </lineage>
</organism>
<evidence type="ECO:0000259" key="2">
    <source>
        <dbReference type="Pfam" id="PF20178"/>
    </source>
</evidence>
<dbReference type="InterPro" id="IPR046673">
    <property type="entry name" value="ToxA_N"/>
</dbReference>
<feature type="compositionally biased region" description="Basic and acidic residues" evidence="1">
    <location>
        <begin position="36"/>
        <end position="47"/>
    </location>
</feature>
<dbReference type="Proteomes" id="UP000183126">
    <property type="component" value="Chromosome I"/>
</dbReference>